<dbReference type="Proteomes" id="UP000548304">
    <property type="component" value="Unassembled WGS sequence"/>
</dbReference>
<proteinExistence type="predicted"/>
<reference evidence="1 2" key="1">
    <citation type="submission" date="2020-07" db="EMBL/GenBank/DDBJ databases">
        <title>Genomic Encyclopedia of Type Strains, Phase III (KMG-III): the genomes of soil and plant-associated and newly described type strains.</title>
        <authorList>
            <person name="Whitman W."/>
        </authorList>
    </citation>
    <scope>NUCLEOTIDE SEQUENCE [LARGE SCALE GENOMIC DNA]</scope>
    <source>
        <strain evidence="1 2">CECT 8576</strain>
    </source>
</reference>
<evidence type="ECO:0000313" key="1">
    <source>
        <dbReference type="EMBL" id="NYH78612.1"/>
    </source>
</evidence>
<dbReference type="RefSeq" id="WP_179535096.1">
    <property type="nucleotide sequence ID" value="NZ_JACBYW010000003.1"/>
</dbReference>
<name>A0A852YY11_9ACTN</name>
<dbReference type="AlphaFoldDB" id="A0A852YY11"/>
<comment type="caution">
    <text evidence="1">The sequence shown here is derived from an EMBL/GenBank/DDBJ whole genome shotgun (WGS) entry which is preliminary data.</text>
</comment>
<protein>
    <submittedName>
        <fullName evidence="1">Uncharacterized protein</fullName>
    </submittedName>
</protein>
<keyword evidence="2" id="KW-1185">Reference proteome</keyword>
<dbReference type="EMBL" id="JACBYW010000003">
    <property type="protein sequence ID" value="NYH78612.1"/>
    <property type="molecule type" value="Genomic_DNA"/>
</dbReference>
<accession>A0A852YY11</accession>
<sequence>MPISARFRERVRDLLDPGEEIRYVFPAELVGSFLPDVVFVVSDRATVVLSTTALRRDRPRRVLSRNPRGARLGPVDTNTTPWFTFYGVHYHVDDDYVAVINAAAEPSRGEGQPPDPLPDL</sequence>
<gene>
    <name evidence="1" type="ORF">FHR84_001937</name>
</gene>
<evidence type="ECO:0000313" key="2">
    <source>
        <dbReference type="Proteomes" id="UP000548304"/>
    </source>
</evidence>
<organism evidence="1 2">
    <name type="scientific">Actinopolyspora biskrensis</name>
    <dbReference type="NCBI Taxonomy" id="1470178"/>
    <lineage>
        <taxon>Bacteria</taxon>
        <taxon>Bacillati</taxon>
        <taxon>Actinomycetota</taxon>
        <taxon>Actinomycetes</taxon>
        <taxon>Actinopolysporales</taxon>
        <taxon>Actinopolysporaceae</taxon>
        <taxon>Actinopolyspora</taxon>
    </lineage>
</organism>